<protein>
    <submittedName>
        <fullName evidence="3">Peptidase M16</fullName>
    </submittedName>
</protein>
<dbReference type="AlphaFoldDB" id="A0AAN2C7T9"/>
<dbReference type="Pfam" id="PF00675">
    <property type="entry name" value="Peptidase_M16"/>
    <property type="match status" value="1"/>
</dbReference>
<dbReference type="PANTHER" id="PTHR11851:SF224">
    <property type="entry name" value="PROCESSING PROTEASE"/>
    <property type="match status" value="1"/>
</dbReference>
<evidence type="ECO:0000313" key="4">
    <source>
        <dbReference type="Proteomes" id="UP001317532"/>
    </source>
</evidence>
<dbReference type="Proteomes" id="UP001317532">
    <property type="component" value="Chromosome"/>
</dbReference>
<feature type="domain" description="Peptidase M16 C-terminal" evidence="2">
    <location>
        <begin position="186"/>
        <end position="358"/>
    </location>
</feature>
<evidence type="ECO:0000313" key="3">
    <source>
        <dbReference type="EMBL" id="BDE04829.1"/>
    </source>
</evidence>
<dbReference type="KEGG" id="vab:WPS_01050"/>
<evidence type="ECO:0000259" key="2">
    <source>
        <dbReference type="Pfam" id="PF05193"/>
    </source>
</evidence>
<dbReference type="InterPro" id="IPR011249">
    <property type="entry name" value="Metalloenz_LuxS/M16"/>
</dbReference>
<proteinExistence type="predicted"/>
<dbReference type="EMBL" id="AP025523">
    <property type="protein sequence ID" value="BDE04829.1"/>
    <property type="molecule type" value="Genomic_DNA"/>
</dbReference>
<name>A0AAN2C7T9_UNVUL</name>
<reference evidence="3 4" key="1">
    <citation type="journal article" date="2022" name="ISME Commun">
        <title>Vulcanimicrobium alpinus gen. nov. sp. nov., the first cultivated representative of the candidate phylum 'Eremiobacterota', is a metabolically versatile aerobic anoxygenic phototroph.</title>
        <authorList>
            <person name="Yabe S."/>
            <person name="Muto K."/>
            <person name="Abe K."/>
            <person name="Yokota A."/>
            <person name="Staudigel H."/>
            <person name="Tebo B.M."/>
        </authorList>
    </citation>
    <scope>NUCLEOTIDE SEQUENCE [LARGE SCALE GENOMIC DNA]</scope>
    <source>
        <strain evidence="3 4">WC8-2</strain>
    </source>
</reference>
<sequence length="459" mass="48180">MTDLQNAPPAAGPPRDATIARAEERILDNGLRVVAFEQRSLPLIAAQLVVRSGGADEREDEAGLAALVSALLTQGTAERGATELAAAVDALGARLDAASGYDASVVSVSATTPAFPAAFALLDEVVRRPAFSAHEVTRVRAKSISDLALTYANPSAVARLVAQRVAYGSAPYGHPLAGTAATLERLDREGVAWFHNAYYRPDDAALIIGGDIPIDDAFVLAQRVLGEWRAPNVPLAPRPHGAIPPPRARVVIVDKPEAGRTALVAGRVTIERRSQDYYPAVVATAVLSGYSGRLNQEIRVKRGLSYGAGASLSARRMPGLFTASTLVDHARAVEATDVTRATLRSLVDAPATDDDLIARKATVTGGFFRGIETIDGVAAALAEHVLYDVPIDDLQHFARRVQDVDAASVGDFASRELAGELFVVLAGDASRFASTLATKHDVHVIPAGTLDLGNAAGFA</sequence>
<gene>
    <name evidence="3" type="ORF">WPS_01050</name>
</gene>
<dbReference type="Pfam" id="PF05193">
    <property type="entry name" value="Peptidase_M16_C"/>
    <property type="match status" value="1"/>
</dbReference>
<keyword evidence="4" id="KW-1185">Reference proteome</keyword>
<dbReference type="PANTHER" id="PTHR11851">
    <property type="entry name" value="METALLOPROTEASE"/>
    <property type="match status" value="1"/>
</dbReference>
<dbReference type="SUPFAM" id="SSF63411">
    <property type="entry name" value="LuxS/MPP-like metallohydrolase"/>
    <property type="match status" value="2"/>
</dbReference>
<accession>A0AAN2C7T9</accession>
<dbReference type="RefSeq" id="WP_317995918.1">
    <property type="nucleotide sequence ID" value="NZ_AP025523.1"/>
</dbReference>
<dbReference type="GO" id="GO:0046872">
    <property type="term" value="F:metal ion binding"/>
    <property type="evidence" value="ECO:0007669"/>
    <property type="project" value="InterPro"/>
</dbReference>
<organism evidence="3 4">
    <name type="scientific">Vulcanimicrobium alpinum</name>
    <dbReference type="NCBI Taxonomy" id="3016050"/>
    <lineage>
        <taxon>Bacteria</taxon>
        <taxon>Bacillati</taxon>
        <taxon>Vulcanimicrobiota</taxon>
        <taxon>Vulcanimicrobiia</taxon>
        <taxon>Vulcanimicrobiales</taxon>
        <taxon>Vulcanimicrobiaceae</taxon>
        <taxon>Vulcanimicrobium</taxon>
    </lineage>
</organism>
<feature type="domain" description="Peptidase M16 N-terminal" evidence="1">
    <location>
        <begin position="40"/>
        <end position="179"/>
    </location>
</feature>
<dbReference type="InterPro" id="IPR050361">
    <property type="entry name" value="MPP/UQCRC_Complex"/>
</dbReference>
<dbReference type="Gene3D" id="3.30.830.10">
    <property type="entry name" value="Metalloenzyme, LuxS/M16 peptidase-like"/>
    <property type="match status" value="2"/>
</dbReference>
<evidence type="ECO:0000259" key="1">
    <source>
        <dbReference type="Pfam" id="PF00675"/>
    </source>
</evidence>
<dbReference type="InterPro" id="IPR007863">
    <property type="entry name" value="Peptidase_M16_C"/>
</dbReference>
<dbReference type="InterPro" id="IPR011765">
    <property type="entry name" value="Pept_M16_N"/>
</dbReference>